<comment type="caution">
    <text evidence="1">The sequence shown here is derived from an EMBL/GenBank/DDBJ whole genome shotgun (WGS) entry which is preliminary data.</text>
</comment>
<keyword evidence="2" id="KW-1185">Reference proteome</keyword>
<dbReference type="AlphaFoldDB" id="A0A4Z2IVY8"/>
<evidence type="ECO:0000313" key="2">
    <source>
        <dbReference type="Proteomes" id="UP000314294"/>
    </source>
</evidence>
<evidence type="ECO:0000313" key="1">
    <source>
        <dbReference type="EMBL" id="TNN82159.1"/>
    </source>
</evidence>
<gene>
    <name evidence="1" type="ORF">EYF80_007527</name>
</gene>
<proteinExistence type="predicted"/>
<dbReference type="Proteomes" id="UP000314294">
    <property type="component" value="Unassembled WGS sequence"/>
</dbReference>
<name>A0A4Z2IVY8_9TELE</name>
<dbReference type="EMBL" id="SRLO01000041">
    <property type="protein sequence ID" value="TNN82159.1"/>
    <property type="molecule type" value="Genomic_DNA"/>
</dbReference>
<organism evidence="1 2">
    <name type="scientific">Liparis tanakae</name>
    <name type="common">Tanaka's snailfish</name>
    <dbReference type="NCBI Taxonomy" id="230148"/>
    <lineage>
        <taxon>Eukaryota</taxon>
        <taxon>Metazoa</taxon>
        <taxon>Chordata</taxon>
        <taxon>Craniata</taxon>
        <taxon>Vertebrata</taxon>
        <taxon>Euteleostomi</taxon>
        <taxon>Actinopterygii</taxon>
        <taxon>Neopterygii</taxon>
        <taxon>Teleostei</taxon>
        <taxon>Neoteleostei</taxon>
        <taxon>Acanthomorphata</taxon>
        <taxon>Eupercaria</taxon>
        <taxon>Perciformes</taxon>
        <taxon>Cottioidei</taxon>
        <taxon>Cottales</taxon>
        <taxon>Liparidae</taxon>
        <taxon>Liparis</taxon>
    </lineage>
</organism>
<reference evidence="1 2" key="1">
    <citation type="submission" date="2019-03" db="EMBL/GenBank/DDBJ databases">
        <title>First draft genome of Liparis tanakae, snailfish: a comprehensive survey of snailfish specific genes.</title>
        <authorList>
            <person name="Kim W."/>
            <person name="Song I."/>
            <person name="Jeong J.-H."/>
            <person name="Kim D."/>
            <person name="Kim S."/>
            <person name="Ryu S."/>
            <person name="Song J.Y."/>
            <person name="Lee S.K."/>
        </authorList>
    </citation>
    <scope>NUCLEOTIDE SEQUENCE [LARGE SCALE GENOMIC DNA]</scope>
    <source>
        <tissue evidence="1">Muscle</tissue>
    </source>
</reference>
<protein>
    <submittedName>
        <fullName evidence="1">Uncharacterized protein</fullName>
    </submittedName>
</protein>
<accession>A0A4Z2IVY8</accession>
<sequence>MQEFTGEEEPEVTDSVEPLKAWRFQNQFSPVPPLNSLSLESLVPKILLHTFFSVAKLSLLSPFGFSSSTTPSKQQTARDTG</sequence>